<reference evidence="1" key="1">
    <citation type="journal article" date="2021" name="J Glob Antimicrob Resist">
        <title>Genomic characterization and epidemiology of nosocomial Serratia marcescens isolates resistant to ceftazidime and their plasmids mediating rare blaTEM-61.</title>
        <authorList>
            <person name="Hayashi W."/>
            <person name="Yoshida S."/>
            <person name="Izumi K."/>
            <person name="Koide S."/>
            <person name="Soga E."/>
            <person name="Takizawa S."/>
            <person name="Arakawa Y."/>
            <person name="Nagano Y."/>
            <person name="Nagano N."/>
        </authorList>
    </citation>
    <scope>NUCLEOTIDE SEQUENCE</scope>
    <source>
        <strain evidence="1">Sm10</strain>
        <strain evidence="2">Sm14</strain>
        <plasmid evidence="1">pSm10-2</plasmid>
        <plasmid evidence="2">pSm14-2</plasmid>
    </source>
</reference>
<dbReference type="AlphaFoldDB" id="A0A7G1HHS3"/>
<evidence type="ECO:0000313" key="1">
    <source>
        <dbReference type="EMBL" id="BCD58836.1"/>
    </source>
</evidence>
<protein>
    <submittedName>
        <fullName evidence="1">Uncharacterized protein</fullName>
    </submittedName>
</protein>
<accession>A0A7G1HHS3</accession>
<geneLocation type="plasmid" evidence="2">
    <name>pSm14-2</name>
</geneLocation>
<proteinExistence type="predicted"/>
<dbReference type="EMBL" id="LC542923">
    <property type="protein sequence ID" value="BCD58836.1"/>
    <property type="molecule type" value="Genomic_DNA"/>
</dbReference>
<organism evidence="1">
    <name type="scientific">Serratia marcescens</name>
    <dbReference type="NCBI Taxonomy" id="615"/>
    <lineage>
        <taxon>Bacteria</taxon>
        <taxon>Pseudomonadati</taxon>
        <taxon>Pseudomonadota</taxon>
        <taxon>Gammaproteobacteria</taxon>
        <taxon>Enterobacterales</taxon>
        <taxon>Yersiniaceae</taxon>
        <taxon>Serratia</taxon>
    </lineage>
</organism>
<dbReference type="RefSeq" id="WP_021155413.1">
    <property type="nucleotide sequence ID" value="NZ_JACFAC010000016.1"/>
</dbReference>
<name>A0A7G1HHS3_SERMA</name>
<keyword evidence="1" id="KW-0614">Plasmid</keyword>
<geneLocation type="plasmid" evidence="1">
    <name>pSm10-2</name>
</geneLocation>
<evidence type="ECO:0000313" key="2">
    <source>
        <dbReference type="EMBL" id="BCD58880.1"/>
    </source>
</evidence>
<sequence>MKQQIGTIDMTPTWGEVGNIIRRLIRSGELSAVEHMETEMARAFAAAEALQAIQAKLPDDLREIAARVVDVELAKQGITRDTKKEPQQ</sequence>
<dbReference type="EMBL" id="LC542974">
    <property type="protein sequence ID" value="BCD58880.1"/>
    <property type="molecule type" value="Genomic_DNA"/>
</dbReference>